<accession>A0A6G1QJD9</accession>
<keyword evidence="3" id="KW-1185">Reference proteome</keyword>
<evidence type="ECO:0000313" key="2">
    <source>
        <dbReference type="EMBL" id="KAF3702587.1"/>
    </source>
</evidence>
<dbReference type="AlphaFoldDB" id="A0A6G1QJD9"/>
<feature type="region of interest" description="Disordered" evidence="1">
    <location>
        <begin position="461"/>
        <end position="481"/>
    </location>
</feature>
<sequence length="532" mass="59999">MAEQPTQGQPEGSAASAQTPHSVHIELPSVNPDDVFFIISKCLLDILVEHWDLLKSNYVTSDILTALAASCMEIVQKLAEGILDIIIPQFYSYIRTHGSISPPNFRVTEDQIQAYMEDSLEQALTMGLKINVRYFSHTKMFSQLLQGHISRTVNSVLVVFTQSPTLVSRLPVILVSGCVTSITNLKHMVNEMATMLTYALNPEQRLQEFIDDKSSSAIKCDELDSPLFCFNSRDDFRDQMKAYLIYMLEVLRKNLEKPCQISSKNKRVICILVGTNTKILTVEDSESHGHKSPKDSCCDLNSIPGSVPETDKAESLTIARETEDRSRSVDSTRDFVFIRNIVDELMQAFMDDVHTEEETAGAQTAGLQLDAAKEDTIRKVTNRIFDLLMNGHIYQIPTLLPRRHVGDTITYARLMRGNIVDQGIIAHTVYMSTEEVVTRCVVQMLLWTELNIQKKGLPSPTLAAGELSPEPDFEEDKPSEEETQQCMFPFTHRTAFCIKKKCSTLQKIFSNFTRAMCRPFMTCCKPESHQTS</sequence>
<name>A0A6G1QJD9_CHAAH</name>
<protein>
    <submittedName>
        <fullName evidence="2">Uncharacterized protein</fullName>
    </submittedName>
</protein>
<dbReference type="EMBL" id="CM015729">
    <property type="protein sequence ID" value="KAF3702587.1"/>
    <property type="molecule type" value="Genomic_DNA"/>
</dbReference>
<reference evidence="3" key="2">
    <citation type="submission" date="2019-02" db="EMBL/GenBank/DDBJ databases">
        <title>Opniocepnalus argus Var Kimnra genome.</title>
        <authorList>
            <person name="Zhou C."/>
            <person name="Xiao S."/>
        </authorList>
    </citation>
    <scope>NUCLEOTIDE SEQUENCE [LARGE SCALE GENOMIC DNA]</scope>
</reference>
<dbReference type="Proteomes" id="UP000503349">
    <property type="component" value="Chromosome 18"/>
</dbReference>
<organism evidence="2 3">
    <name type="scientific">Channa argus</name>
    <name type="common">Northern snakehead</name>
    <name type="synonym">Ophicephalus argus</name>
    <dbReference type="NCBI Taxonomy" id="215402"/>
    <lineage>
        <taxon>Eukaryota</taxon>
        <taxon>Metazoa</taxon>
        <taxon>Chordata</taxon>
        <taxon>Craniata</taxon>
        <taxon>Vertebrata</taxon>
        <taxon>Euteleostomi</taxon>
        <taxon>Actinopterygii</taxon>
        <taxon>Neopterygii</taxon>
        <taxon>Teleostei</taxon>
        <taxon>Neoteleostei</taxon>
        <taxon>Acanthomorphata</taxon>
        <taxon>Anabantaria</taxon>
        <taxon>Anabantiformes</taxon>
        <taxon>Channoidei</taxon>
        <taxon>Channidae</taxon>
        <taxon>Channa</taxon>
    </lineage>
</organism>
<reference evidence="2 3" key="1">
    <citation type="submission" date="2019-02" db="EMBL/GenBank/DDBJ databases">
        <title>Opniocepnalus argus genome.</title>
        <authorList>
            <person name="Zhou C."/>
            <person name="Xiao S."/>
        </authorList>
    </citation>
    <scope>NUCLEOTIDE SEQUENCE [LARGE SCALE GENOMIC DNA]</scope>
    <source>
        <strain evidence="2">OARG1902GOOAL</strain>
        <tissue evidence="2">Muscle</tissue>
    </source>
</reference>
<gene>
    <name evidence="2" type="ORF">EXN66_Car018275</name>
</gene>
<feature type="compositionally biased region" description="Acidic residues" evidence="1">
    <location>
        <begin position="469"/>
        <end position="481"/>
    </location>
</feature>
<evidence type="ECO:0000313" key="3">
    <source>
        <dbReference type="Proteomes" id="UP000503349"/>
    </source>
</evidence>
<proteinExistence type="predicted"/>
<evidence type="ECO:0000256" key="1">
    <source>
        <dbReference type="SAM" id="MobiDB-lite"/>
    </source>
</evidence>